<dbReference type="GO" id="GO:0006780">
    <property type="term" value="P:uroporphyrinogen III biosynthetic process"/>
    <property type="evidence" value="ECO:0007669"/>
    <property type="project" value="UniProtKB-UniRule"/>
</dbReference>
<dbReference type="GO" id="GO:0004852">
    <property type="term" value="F:uroporphyrinogen-III synthase activity"/>
    <property type="evidence" value="ECO:0007669"/>
    <property type="project" value="UniProtKB-UniRule"/>
</dbReference>
<dbReference type="GO" id="GO:0006782">
    <property type="term" value="P:protoporphyrinogen IX biosynthetic process"/>
    <property type="evidence" value="ECO:0007669"/>
    <property type="project" value="UniProtKB-UniRule"/>
</dbReference>
<evidence type="ECO:0000256" key="9">
    <source>
        <dbReference type="RuleBase" id="RU366031"/>
    </source>
</evidence>
<dbReference type="PANTHER" id="PTHR38042:SF1">
    <property type="entry name" value="UROPORPHYRINOGEN-III SYNTHASE, CHLOROPLASTIC"/>
    <property type="match status" value="1"/>
</dbReference>
<reference evidence="12" key="1">
    <citation type="submission" date="2016-08" db="EMBL/GenBank/DDBJ databases">
        <authorList>
            <person name="Varghese N."/>
            <person name="Submissions Spin"/>
        </authorList>
    </citation>
    <scope>NUCLEOTIDE SEQUENCE [LARGE SCALE GENOMIC DNA]</scope>
    <source>
        <strain evidence="12">R-53144</strain>
    </source>
</reference>
<dbReference type="Gene3D" id="3.40.50.10090">
    <property type="match status" value="2"/>
</dbReference>
<evidence type="ECO:0000256" key="5">
    <source>
        <dbReference type="ARBA" id="ARBA00023244"/>
    </source>
</evidence>
<keyword evidence="4 9" id="KW-0456">Lyase</keyword>
<dbReference type="STRING" id="1798183.GA0061080_10314"/>
<name>A0A1C4C6L5_9GAMM</name>
<dbReference type="OrthoDB" id="9787650at2"/>
<evidence type="ECO:0000256" key="1">
    <source>
        <dbReference type="ARBA" id="ARBA00004772"/>
    </source>
</evidence>
<dbReference type="EMBL" id="FMBA01000031">
    <property type="protein sequence ID" value="SCC14712.1"/>
    <property type="molecule type" value="Genomic_DNA"/>
</dbReference>
<gene>
    <name evidence="11" type="ORF">GA0061080_10314</name>
</gene>
<evidence type="ECO:0000313" key="11">
    <source>
        <dbReference type="EMBL" id="SCC14712.1"/>
    </source>
</evidence>
<keyword evidence="12" id="KW-1185">Reference proteome</keyword>
<evidence type="ECO:0000259" key="10">
    <source>
        <dbReference type="Pfam" id="PF02602"/>
    </source>
</evidence>
<sequence length="246" mass="27873">MIYVTRPSPEGEELAKQLNLANLSATHLPLFDILPGAELVDLEQQLNHLLPSDIVIALSPQVIHSIKIHLPNLSFPANRHYFAIGKKTAELLSKLTTTRVNYPKQENSEGLLGLLKSTILTHRTVLILRGNSGRNLLTNTLITQQAQVKILECYYRKPITYCDNILANNIKNQIIIITSVEHLMRLEIYCQIQHKQQAKLIVTSGRIFKKAQQLNWQNILQIAGANNQILFKTMLTLCHNANINFE</sequence>
<evidence type="ECO:0000256" key="2">
    <source>
        <dbReference type="ARBA" id="ARBA00008133"/>
    </source>
</evidence>
<comment type="function">
    <text evidence="6 9">Catalyzes cyclization of the linear tetrapyrrole, hydroxymethylbilane, to the macrocyclic uroporphyrinogen III.</text>
</comment>
<dbReference type="RefSeq" id="WP_091124095.1">
    <property type="nucleotide sequence ID" value="NZ_FMBA01000031.1"/>
</dbReference>
<evidence type="ECO:0000256" key="8">
    <source>
        <dbReference type="ARBA" id="ARBA00048617"/>
    </source>
</evidence>
<dbReference type="SUPFAM" id="SSF69618">
    <property type="entry name" value="HemD-like"/>
    <property type="match status" value="1"/>
</dbReference>
<comment type="catalytic activity">
    <reaction evidence="8 9">
        <text>hydroxymethylbilane = uroporphyrinogen III + H2O</text>
        <dbReference type="Rhea" id="RHEA:18965"/>
        <dbReference type="ChEBI" id="CHEBI:15377"/>
        <dbReference type="ChEBI" id="CHEBI:57308"/>
        <dbReference type="ChEBI" id="CHEBI:57845"/>
        <dbReference type="EC" id="4.2.1.75"/>
    </reaction>
</comment>
<dbReference type="CDD" id="cd06578">
    <property type="entry name" value="HemD"/>
    <property type="match status" value="1"/>
</dbReference>
<dbReference type="InterPro" id="IPR003754">
    <property type="entry name" value="4pyrrol_synth_uPrphyn_synth"/>
</dbReference>
<organism evidence="11 12">
    <name type="scientific">Gilliamella intestini</name>
    <dbReference type="NCBI Taxonomy" id="1798183"/>
    <lineage>
        <taxon>Bacteria</taxon>
        <taxon>Pseudomonadati</taxon>
        <taxon>Pseudomonadota</taxon>
        <taxon>Gammaproteobacteria</taxon>
        <taxon>Orbales</taxon>
        <taxon>Orbaceae</taxon>
        <taxon>Gilliamella</taxon>
    </lineage>
</organism>
<comment type="similarity">
    <text evidence="2 9">Belongs to the uroporphyrinogen-III synthase family.</text>
</comment>
<dbReference type="PANTHER" id="PTHR38042">
    <property type="entry name" value="UROPORPHYRINOGEN-III SYNTHASE, CHLOROPLASTIC"/>
    <property type="match status" value="1"/>
</dbReference>
<accession>A0A1C4C6L5</accession>
<evidence type="ECO:0000313" key="12">
    <source>
        <dbReference type="Proteomes" id="UP000199698"/>
    </source>
</evidence>
<dbReference type="InterPro" id="IPR039793">
    <property type="entry name" value="UROS/Hem4"/>
</dbReference>
<dbReference type="Pfam" id="PF02602">
    <property type="entry name" value="HEM4"/>
    <property type="match status" value="1"/>
</dbReference>
<proteinExistence type="inferred from homology"/>
<dbReference type="EC" id="4.2.1.75" evidence="3 9"/>
<protein>
    <recommendedName>
        <fullName evidence="7 9">Uroporphyrinogen-III synthase</fullName>
        <ecNumber evidence="3 9">4.2.1.75</ecNumber>
    </recommendedName>
</protein>
<keyword evidence="5 9" id="KW-0627">Porphyrin biosynthesis</keyword>
<comment type="pathway">
    <text evidence="1 9">Porphyrin-containing compound metabolism; protoporphyrin-IX biosynthesis; coproporphyrinogen-III from 5-aminolevulinate: step 3/4.</text>
</comment>
<evidence type="ECO:0000256" key="3">
    <source>
        <dbReference type="ARBA" id="ARBA00013109"/>
    </source>
</evidence>
<evidence type="ECO:0000256" key="7">
    <source>
        <dbReference type="ARBA" id="ARBA00040167"/>
    </source>
</evidence>
<dbReference type="AlphaFoldDB" id="A0A1C4C6L5"/>
<dbReference type="InterPro" id="IPR036108">
    <property type="entry name" value="4pyrrol_syn_uPrphyn_synt_sf"/>
</dbReference>
<evidence type="ECO:0000256" key="6">
    <source>
        <dbReference type="ARBA" id="ARBA00037589"/>
    </source>
</evidence>
<dbReference type="Proteomes" id="UP000199698">
    <property type="component" value="Unassembled WGS sequence"/>
</dbReference>
<feature type="domain" description="Tetrapyrrole biosynthesis uroporphyrinogen III synthase" evidence="10">
    <location>
        <begin position="13"/>
        <end position="220"/>
    </location>
</feature>
<evidence type="ECO:0000256" key="4">
    <source>
        <dbReference type="ARBA" id="ARBA00023239"/>
    </source>
</evidence>
<dbReference type="UniPathway" id="UPA00251">
    <property type="reaction ID" value="UER00320"/>
</dbReference>